<dbReference type="AlphaFoldDB" id="A0A067PJP8"/>
<gene>
    <name evidence="4" type="ORF">JAAARDRAFT_37645</name>
</gene>
<evidence type="ECO:0000256" key="1">
    <source>
        <dbReference type="ARBA" id="ARBA00022729"/>
    </source>
</evidence>
<feature type="domain" description="RlpA-like protein double-psi beta-barrel" evidence="3">
    <location>
        <begin position="45"/>
        <end position="131"/>
    </location>
</feature>
<sequence length="134" mass="14320">MARSGLLFLIVAFFAAILCVLSAPVPVDEEARDIEKRTSYTGQGTWFEVGLGACGKRNKNTDFIVALDTSLYAGGKHCGKTITITDTQNGKVSTATVVDECPGCGHGSLDMSPSLFTHFASLNQGVIKVKWSFN</sequence>
<evidence type="ECO:0000256" key="2">
    <source>
        <dbReference type="SAM" id="SignalP"/>
    </source>
</evidence>
<accession>A0A067PJP8</accession>
<proteinExistence type="predicted"/>
<dbReference type="PANTHER" id="PTHR31836">
    <property type="match status" value="1"/>
</dbReference>
<dbReference type="InterPro" id="IPR036908">
    <property type="entry name" value="RlpA-like_sf"/>
</dbReference>
<dbReference type="Proteomes" id="UP000027265">
    <property type="component" value="Unassembled WGS sequence"/>
</dbReference>
<name>A0A067PJP8_9AGAM</name>
<dbReference type="STRING" id="933084.A0A067PJP8"/>
<keyword evidence="5" id="KW-1185">Reference proteome</keyword>
<dbReference type="InterPro" id="IPR051477">
    <property type="entry name" value="Expansin_CellWall"/>
</dbReference>
<evidence type="ECO:0000259" key="3">
    <source>
        <dbReference type="Pfam" id="PF03330"/>
    </source>
</evidence>
<reference evidence="5" key="1">
    <citation type="journal article" date="2014" name="Proc. Natl. Acad. Sci. U.S.A.">
        <title>Extensive sampling of basidiomycete genomes demonstrates inadequacy of the white-rot/brown-rot paradigm for wood decay fungi.</title>
        <authorList>
            <person name="Riley R."/>
            <person name="Salamov A.A."/>
            <person name="Brown D.W."/>
            <person name="Nagy L.G."/>
            <person name="Floudas D."/>
            <person name="Held B.W."/>
            <person name="Levasseur A."/>
            <person name="Lombard V."/>
            <person name="Morin E."/>
            <person name="Otillar R."/>
            <person name="Lindquist E.A."/>
            <person name="Sun H."/>
            <person name="LaButti K.M."/>
            <person name="Schmutz J."/>
            <person name="Jabbour D."/>
            <person name="Luo H."/>
            <person name="Baker S.E."/>
            <person name="Pisabarro A.G."/>
            <person name="Walton J.D."/>
            <person name="Blanchette R.A."/>
            <person name="Henrissat B."/>
            <person name="Martin F."/>
            <person name="Cullen D."/>
            <person name="Hibbett D.S."/>
            <person name="Grigoriev I.V."/>
        </authorList>
    </citation>
    <scope>NUCLEOTIDE SEQUENCE [LARGE SCALE GENOMIC DNA]</scope>
    <source>
        <strain evidence="5">MUCL 33604</strain>
    </source>
</reference>
<feature type="chain" id="PRO_5001643198" description="RlpA-like protein double-psi beta-barrel domain-containing protein" evidence="2">
    <location>
        <begin position="23"/>
        <end position="134"/>
    </location>
</feature>
<protein>
    <recommendedName>
        <fullName evidence="3">RlpA-like protein double-psi beta-barrel domain-containing protein</fullName>
    </recommendedName>
</protein>
<dbReference type="InterPro" id="IPR009009">
    <property type="entry name" value="RlpA-like_DPBB"/>
</dbReference>
<dbReference type="EMBL" id="KL197726">
    <property type="protein sequence ID" value="KDQ55128.1"/>
    <property type="molecule type" value="Genomic_DNA"/>
</dbReference>
<dbReference type="CDD" id="cd22191">
    <property type="entry name" value="DPBB_RlpA_EXP_N-like"/>
    <property type="match status" value="1"/>
</dbReference>
<dbReference type="Pfam" id="PF03330">
    <property type="entry name" value="DPBB_1"/>
    <property type="match status" value="1"/>
</dbReference>
<dbReference type="HOGENOM" id="CLU_047639_6_0_1"/>
<keyword evidence="1 2" id="KW-0732">Signal</keyword>
<dbReference type="OrthoDB" id="623670at2759"/>
<dbReference type="SUPFAM" id="SSF50685">
    <property type="entry name" value="Barwin-like endoglucanases"/>
    <property type="match status" value="1"/>
</dbReference>
<evidence type="ECO:0000313" key="4">
    <source>
        <dbReference type="EMBL" id="KDQ55128.1"/>
    </source>
</evidence>
<evidence type="ECO:0000313" key="5">
    <source>
        <dbReference type="Proteomes" id="UP000027265"/>
    </source>
</evidence>
<feature type="signal peptide" evidence="2">
    <location>
        <begin position="1"/>
        <end position="22"/>
    </location>
</feature>
<dbReference type="Gene3D" id="2.40.40.10">
    <property type="entry name" value="RlpA-like domain"/>
    <property type="match status" value="1"/>
</dbReference>
<dbReference type="InParanoid" id="A0A067PJP8"/>
<organism evidence="4 5">
    <name type="scientific">Jaapia argillacea MUCL 33604</name>
    <dbReference type="NCBI Taxonomy" id="933084"/>
    <lineage>
        <taxon>Eukaryota</taxon>
        <taxon>Fungi</taxon>
        <taxon>Dikarya</taxon>
        <taxon>Basidiomycota</taxon>
        <taxon>Agaricomycotina</taxon>
        <taxon>Agaricomycetes</taxon>
        <taxon>Agaricomycetidae</taxon>
        <taxon>Jaapiales</taxon>
        <taxon>Jaapiaceae</taxon>
        <taxon>Jaapia</taxon>
    </lineage>
</organism>
<dbReference type="PANTHER" id="PTHR31836:SF25">
    <property type="entry name" value="RLPA-LIKE PROTEIN DOUBLE-PSI BETA-BARREL DOMAIN-CONTAINING PROTEIN"/>
    <property type="match status" value="1"/>
</dbReference>